<dbReference type="AlphaFoldDB" id="A0A4Q0T0K7"/>
<reference evidence="2 3" key="1">
    <citation type="submission" date="2018-11" db="EMBL/GenBank/DDBJ databases">
        <authorList>
            <person name="Mardanov A.V."/>
            <person name="Ravin N.V."/>
            <person name="Dedysh S.N."/>
        </authorList>
    </citation>
    <scope>NUCLEOTIDE SEQUENCE [LARGE SCALE GENOMIC DNA]</scope>
    <source>
        <strain evidence="2 3">AF10</strain>
    </source>
</reference>
<accession>A0A4Q0T0K7</accession>
<protein>
    <submittedName>
        <fullName evidence="2">Peptidase, S41 family</fullName>
    </submittedName>
</protein>
<dbReference type="Pfam" id="PF03572">
    <property type="entry name" value="Peptidase_S41"/>
    <property type="match status" value="1"/>
</dbReference>
<dbReference type="GO" id="GO:0008236">
    <property type="term" value="F:serine-type peptidase activity"/>
    <property type="evidence" value="ECO:0007669"/>
    <property type="project" value="InterPro"/>
</dbReference>
<gene>
    <name evidence="2" type="ORF">GRAN_4453</name>
</gene>
<dbReference type="Proteomes" id="UP000289437">
    <property type="component" value="Unassembled WGS sequence"/>
</dbReference>
<dbReference type="SUPFAM" id="SSF52096">
    <property type="entry name" value="ClpP/crotonase"/>
    <property type="match status" value="1"/>
</dbReference>
<comment type="caution">
    <text evidence="2">The sequence shown here is derived from an EMBL/GenBank/DDBJ whole genome shotgun (WGS) entry which is preliminary data.</text>
</comment>
<evidence type="ECO:0000259" key="1">
    <source>
        <dbReference type="Pfam" id="PF03572"/>
    </source>
</evidence>
<dbReference type="OrthoDB" id="113904at2"/>
<dbReference type="Gene3D" id="3.90.226.10">
    <property type="entry name" value="2-enoyl-CoA Hydratase, Chain A, domain 1"/>
    <property type="match status" value="1"/>
</dbReference>
<evidence type="ECO:0000313" key="2">
    <source>
        <dbReference type="EMBL" id="RXH55349.1"/>
    </source>
</evidence>
<feature type="domain" description="Tail specific protease" evidence="1">
    <location>
        <begin position="255"/>
        <end position="323"/>
    </location>
</feature>
<dbReference type="GO" id="GO:0006508">
    <property type="term" value="P:proteolysis"/>
    <property type="evidence" value="ECO:0007669"/>
    <property type="project" value="InterPro"/>
</dbReference>
<organism evidence="2 3">
    <name type="scientific">Granulicella sibirica</name>
    <dbReference type="NCBI Taxonomy" id="2479048"/>
    <lineage>
        <taxon>Bacteria</taxon>
        <taxon>Pseudomonadati</taxon>
        <taxon>Acidobacteriota</taxon>
        <taxon>Terriglobia</taxon>
        <taxon>Terriglobales</taxon>
        <taxon>Acidobacteriaceae</taxon>
        <taxon>Granulicella</taxon>
    </lineage>
</organism>
<dbReference type="InterPro" id="IPR029045">
    <property type="entry name" value="ClpP/crotonase-like_dom_sf"/>
</dbReference>
<sequence>MEFVLFLLAALACHGQTGNAVKISASDLRADAAILRSAYETLHPGLYRYSTKAEMDGKFVALDHRLDHNQTLQDAFLAFSEFAASVKCGHTQANPFNQSKAVVEALFKSPTRLPFYFEWIDRRMIVTRDFTVGRVLPRGTEVTWINGVAASAVLARLLSVARADGANDSKRVAQLGVNGDSEYETFDLYFPMFFPSAGGSVALVTKKPNARREERVSVKTLTFEERIAPIKEREAQRKGGDQALFEWRYLPDGSAYLRMPTWALYNSKWDWKTWLHGHLDELAERGSPGLVLDLRGNEGGDDVGNEIIPYLIDAPVTLSSMRRLVRYRKVPDDLVPYLDTWDKSFRDWGGSAMDMSEPWPTAPVGVSYLRLKRYDDGESGDVIKPAGKRFKGKVFV</sequence>
<reference evidence="3" key="2">
    <citation type="submission" date="2019-02" db="EMBL/GenBank/DDBJ databases">
        <title>Granulicella sibirica sp. nov., a psychrotolerant acidobacterium isolated from an organic soil layer in forested tundra, West Siberia.</title>
        <authorList>
            <person name="Oshkin I.Y."/>
            <person name="Kulichevskaya I.S."/>
            <person name="Rijpstra W.I.C."/>
            <person name="Sinninghe Damste J.S."/>
            <person name="Rakitin A.L."/>
            <person name="Ravin N.V."/>
            <person name="Dedysh S.N."/>
        </authorList>
    </citation>
    <scope>NUCLEOTIDE SEQUENCE [LARGE SCALE GENOMIC DNA]</scope>
    <source>
        <strain evidence="3">AF10</strain>
    </source>
</reference>
<keyword evidence="3" id="KW-1185">Reference proteome</keyword>
<dbReference type="RefSeq" id="WP_128914984.1">
    <property type="nucleotide sequence ID" value="NZ_RDSM01000003.1"/>
</dbReference>
<dbReference type="InterPro" id="IPR005151">
    <property type="entry name" value="Tail-specific_protease"/>
</dbReference>
<proteinExistence type="predicted"/>
<dbReference type="EMBL" id="RDSM01000003">
    <property type="protein sequence ID" value="RXH55349.1"/>
    <property type="molecule type" value="Genomic_DNA"/>
</dbReference>
<name>A0A4Q0T0K7_9BACT</name>
<evidence type="ECO:0000313" key="3">
    <source>
        <dbReference type="Proteomes" id="UP000289437"/>
    </source>
</evidence>